<dbReference type="EMBL" id="FMAK01000018">
    <property type="protein sequence ID" value="SCV25095.1"/>
    <property type="molecule type" value="Genomic_DNA"/>
</dbReference>
<sequence length="19" mass="2123">MASEYAFDMALFIGLKCIV</sequence>
<evidence type="ECO:0000313" key="2">
    <source>
        <dbReference type="Proteomes" id="UP000195696"/>
    </source>
</evidence>
<reference evidence="1 2" key="1">
    <citation type="submission" date="2016-08" db="EMBL/GenBank/DDBJ databases">
        <authorList>
            <person name="Seilhamer J.J."/>
        </authorList>
    </citation>
    <scope>NUCLEOTIDE SEQUENCE [LARGE SCALE GENOMIC DNA]</scope>
    <source>
        <strain evidence="1 2">SDA_GO95</strain>
    </source>
</reference>
<evidence type="ECO:0000313" key="1">
    <source>
        <dbReference type="EMBL" id="SCV25095.1"/>
    </source>
</evidence>
<dbReference type="AlphaFoldDB" id="A0A1G4LCJ4"/>
<name>A0A1G4LCJ4_BACMY</name>
<accession>A0A1G4LCJ4</accession>
<protein>
    <submittedName>
        <fullName evidence="1">Uncharacterized protein</fullName>
    </submittedName>
</protein>
<proteinExistence type="predicted"/>
<gene>
    <name evidence="1" type="ORF">BWGO95_00798</name>
</gene>
<dbReference type="Proteomes" id="UP000195696">
    <property type="component" value="Unassembled WGS sequence"/>
</dbReference>
<organism evidence="1 2">
    <name type="scientific">Bacillus mycoides</name>
    <dbReference type="NCBI Taxonomy" id="1405"/>
    <lineage>
        <taxon>Bacteria</taxon>
        <taxon>Bacillati</taxon>
        <taxon>Bacillota</taxon>
        <taxon>Bacilli</taxon>
        <taxon>Bacillales</taxon>
        <taxon>Bacillaceae</taxon>
        <taxon>Bacillus</taxon>
        <taxon>Bacillus cereus group</taxon>
    </lineage>
</organism>